<evidence type="ECO:0000256" key="2">
    <source>
        <dbReference type="ARBA" id="ARBA00023157"/>
    </source>
</evidence>
<name>A0A9Q1CV86_CONCO</name>
<evidence type="ECO:0000313" key="6">
    <source>
        <dbReference type="EMBL" id="KAJ8248655.1"/>
    </source>
</evidence>
<keyword evidence="7" id="KW-1185">Reference proteome</keyword>
<dbReference type="InterPro" id="IPR003599">
    <property type="entry name" value="Ig_sub"/>
</dbReference>
<organism evidence="6 7">
    <name type="scientific">Conger conger</name>
    <name type="common">Conger eel</name>
    <name type="synonym">Muraena conger</name>
    <dbReference type="NCBI Taxonomy" id="82655"/>
    <lineage>
        <taxon>Eukaryota</taxon>
        <taxon>Metazoa</taxon>
        <taxon>Chordata</taxon>
        <taxon>Craniata</taxon>
        <taxon>Vertebrata</taxon>
        <taxon>Euteleostomi</taxon>
        <taxon>Actinopterygii</taxon>
        <taxon>Neopterygii</taxon>
        <taxon>Teleostei</taxon>
        <taxon>Anguilliformes</taxon>
        <taxon>Congridae</taxon>
        <taxon>Conger</taxon>
    </lineage>
</organism>
<feature type="domain" description="Ig-like" evidence="5">
    <location>
        <begin position="73"/>
        <end position="172"/>
    </location>
</feature>
<dbReference type="AlphaFoldDB" id="A0A9Q1CV86"/>
<dbReference type="InterPro" id="IPR036179">
    <property type="entry name" value="Ig-like_dom_sf"/>
</dbReference>
<dbReference type="SMART" id="SM00409">
    <property type="entry name" value="IG"/>
    <property type="match status" value="1"/>
</dbReference>
<sequence length="250" mass="27514">MTETAGLDGRQQGALLVRMLYHRDLTMEKPGPGYMGRVSLNNVTGSLELRELTLRDSGDYSVSLITSDFQLLPGETRLEVYERVSNVTVRVNTTDLVEFNDTVQLECSALGSSLFYRWHNGSSDITASERVHLSADSRILTISRVLRTDRGPLYCTVSNAISNGTSQPVLLNISLPTPLGAILGGTRDIPCNQDAQAVVYENTKELGGPVVYENLAEGSIDPRSVASENRDDYQELQFKDSATYCTMKSH</sequence>
<reference evidence="6" key="1">
    <citation type="journal article" date="2023" name="Science">
        <title>Genome structures resolve the early diversification of teleost fishes.</title>
        <authorList>
            <person name="Parey E."/>
            <person name="Louis A."/>
            <person name="Montfort J."/>
            <person name="Bouchez O."/>
            <person name="Roques C."/>
            <person name="Iampietro C."/>
            <person name="Lluch J."/>
            <person name="Castinel A."/>
            <person name="Donnadieu C."/>
            <person name="Desvignes T."/>
            <person name="Floi Bucao C."/>
            <person name="Jouanno E."/>
            <person name="Wen M."/>
            <person name="Mejri S."/>
            <person name="Dirks R."/>
            <person name="Jansen H."/>
            <person name="Henkel C."/>
            <person name="Chen W.J."/>
            <person name="Zahm M."/>
            <person name="Cabau C."/>
            <person name="Klopp C."/>
            <person name="Thompson A.W."/>
            <person name="Robinson-Rechavi M."/>
            <person name="Braasch I."/>
            <person name="Lecointre G."/>
            <person name="Bobe J."/>
            <person name="Postlethwait J.H."/>
            <person name="Berthelot C."/>
            <person name="Roest Crollius H."/>
            <person name="Guiguen Y."/>
        </authorList>
    </citation>
    <scope>NUCLEOTIDE SEQUENCE</scope>
    <source>
        <strain evidence="6">Concon-B</strain>
    </source>
</reference>
<evidence type="ECO:0000313" key="7">
    <source>
        <dbReference type="Proteomes" id="UP001152803"/>
    </source>
</evidence>
<gene>
    <name evidence="6" type="ORF">COCON_G00233890</name>
</gene>
<dbReference type="EMBL" id="JAFJMO010000093">
    <property type="protein sequence ID" value="KAJ8248655.1"/>
    <property type="molecule type" value="Genomic_DNA"/>
</dbReference>
<protein>
    <recommendedName>
        <fullName evidence="5">Ig-like domain-containing protein</fullName>
    </recommendedName>
</protein>
<dbReference type="PANTHER" id="PTHR44337">
    <property type="entry name" value="CARCINOEMBRYONIC ANTIGEN-RELATED CELL ADHESION MOLECULE 8"/>
    <property type="match status" value="1"/>
</dbReference>
<dbReference type="Pfam" id="PF07679">
    <property type="entry name" value="I-set"/>
    <property type="match status" value="1"/>
</dbReference>
<comment type="caution">
    <text evidence="6">The sequence shown here is derived from an EMBL/GenBank/DDBJ whole genome shotgun (WGS) entry which is preliminary data.</text>
</comment>
<dbReference type="Proteomes" id="UP001152803">
    <property type="component" value="Unassembled WGS sequence"/>
</dbReference>
<keyword evidence="4" id="KW-0393">Immunoglobulin domain</keyword>
<dbReference type="InterPro" id="IPR052598">
    <property type="entry name" value="IgSF_CEA-related"/>
</dbReference>
<proteinExistence type="predicted"/>
<accession>A0A9Q1CV86</accession>
<dbReference type="OrthoDB" id="6159398at2759"/>
<dbReference type="Gene3D" id="2.60.40.10">
    <property type="entry name" value="Immunoglobulins"/>
    <property type="match status" value="2"/>
</dbReference>
<evidence type="ECO:0000256" key="3">
    <source>
        <dbReference type="ARBA" id="ARBA00023180"/>
    </source>
</evidence>
<evidence type="ECO:0000259" key="5">
    <source>
        <dbReference type="PROSITE" id="PS50835"/>
    </source>
</evidence>
<evidence type="ECO:0000256" key="1">
    <source>
        <dbReference type="ARBA" id="ARBA00022729"/>
    </source>
</evidence>
<dbReference type="PANTHER" id="PTHR44337:SF20">
    <property type="entry name" value="CARCINOEMBRYONIC ANTIGEN-RELATED CELL ADHESION MOLECULE 5-RELATED"/>
    <property type="match status" value="1"/>
</dbReference>
<dbReference type="InterPro" id="IPR007110">
    <property type="entry name" value="Ig-like_dom"/>
</dbReference>
<evidence type="ECO:0000256" key="4">
    <source>
        <dbReference type="ARBA" id="ARBA00023319"/>
    </source>
</evidence>
<dbReference type="InterPro" id="IPR013783">
    <property type="entry name" value="Ig-like_fold"/>
</dbReference>
<keyword evidence="1" id="KW-0732">Signal</keyword>
<dbReference type="InterPro" id="IPR013098">
    <property type="entry name" value="Ig_I-set"/>
</dbReference>
<dbReference type="PROSITE" id="PS50835">
    <property type="entry name" value="IG_LIKE"/>
    <property type="match status" value="1"/>
</dbReference>
<dbReference type="SUPFAM" id="SSF48726">
    <property type="entry name" value="Immunoglobulin"/>
    <property type="match status" value="1"/>
</dbReference>
<keyword evidence="2" id="KW-1015">Disulfide bond</keyword>
<keyword evidence="3" id="KW-0325">Glycoprotein</keyword>